<dbReference type="Proteomes" id="UP000887572">
    <property type="component" value="Unplaced"/>
</dbReference>
<reference evidence="2" key="1">
    <citation type="submission" date="2022-11" db="UniProtKB">
        <authorList>
            <consortium name="WormBaseParasite"/>
        </authorList>
    </citation>
    <scope>IDENTIFICATION</scope>
</reference>
<dbReference type="AlphaFoldDB" id="A0A914IDH3"/>
<name>A0A914IDH3_GLORO</name>
<evidence type="ECO:0000313" key="1">
    <source>
        <dbReference type="Proteomes" id="UP000887572"/>
    </source>
</evidence>
<organism evidence="1 2">
    <name type="scientific">Globodera rostochiensis</name>
    <name type="common">Golden nematode worm</name>
    <name type="synonym">Heterodera rostochiensis</name>
    <dbReference type="NCBI Taxonomy" id="31243"/>
    <lineage>
        <taxon>Eukaryota</taxon>
        <taxon>Metazoa</taxon>
        <taxon>Ecdysozoa</taxon>
        <taxon>Nematoda</taxon>
        <taxon>Chromadorea</taxon>
        <taxon>Rhabditida</taxon>
        <taxon>Tylenchina</taxon>
        <taxon>Tylenchomorpha</taxon>
        <taxon>Tylenchoidea</taxon>
        <taxon>Heteroderidae</taxon>
        <taxon>Heteroderinae</taxon>
        <taxon>Globodera</taxon>
    </lineage>
</organism>
<protein>
    <submittedName>
        <fullName evidence="2">60S ribosomal protein L32</fullName>
    </submittedName>
</protein>
<accession>A0A914IDH3</accession>
<proteinExistence type="predicted"/>
<sequence length="114" mass="13399">MKAHNKKKSAATLHGRFFIAKKARKYEFVPFVNELVGINSNFVGTRMSARMLRRVNLHCVQHRERLRRARWTAKMRVGQSHCVQHKVHEWPPVHCAQRSSNVHNNKSMKPAQYL</sequence>
<evidence type="ECO:0000313" key="2">
    <source>
        <dbReference type="WBParaSite" id="Gr19_v10_g9212.t1"/>
    </source>
</evidence>
<keyword evidence="1" id="KW-1185">Reference proteome</keyword>
<dbReference type="WBParaSite" id="Gr19_v10_g9212.t1">
    <property type="protein sequence ID" value="Gr19_v10_g9212.t1"/>
    <property type="gene ID" value="Gr19_v10_g9212"/>
</dbReference>